<evidence type="ECO:0000313" key="2">
    <source>
        <dbReference type="EMBL" id="KRZ18014.1"/>
    </source>
</evidence>
<protein>
    <submittedName>
        <fullName evidence="2">Uncharacterized protein</fullName>
    </submittedName>
</protein>
<reference evidence="2 3" key="1">
    <citation type="submission" date="2015-01" db="EMBL/GenBank/DDBJ databases">
        <title>Evolution of Trichinella species and genotypes.</title>
        <authorList>
            <person name="Korhonen P.K."/>
            <person name="Edoardo P."/>
            <person name="Giuseppe L.R."/>
            <person name="Gasser R.B."/>
        </authorList>
    </citation>
    <scope>NUCLEOTIDE SEQUENCE [LARGE SCALE GENOMIC DNA]</scope>
    <source>
        <strain evidence="2">ISS1029</strain>
    </source>
</reference>
<proteinExistence type="predicted"/>
<organism evidence="2 3">
    <name type="scientific">Trichinella zimbabwensis</name>
    <dbReference type="NCBI Taxonomy" id="268475"/>
    <lineage>
        <taxon>Eukaryota</taxon>
        <taxon>Metazoa</taxon>
        <taxon>Ecdysozoa</taxon>
        <taxon>Nematoda</taxon>
        <taxon>Enoplea</taxon>
        <taxon>Dorylaimia</taxon>
        <taxon>Trichinellida</taxon>
        <taxon>Trichinellidae</taxon>
        <taxon>Trichinella</taxon>
    </lineage>
</organism>
<dbReference type="EMBL" id="JYDP01000004">
    <property type="protein sequence ID" value="KRZ18014.1"/>
    <property type="molecule type" value="Genomic_DNA"/>
</dbReference>
<feature type="compositionally biased region" description="Polar residues" evidence="1">
    <location>
        <begin position="20"/>
        <end position="29"/>
    </location>
</feature>
<evidence type="ECO:0000256" key="1">
    <source>
        <dbReference type="SAM" id="MobiDB-lite"/>
    </source>
</evidence>
<sequence length="45" mass="5020">MTGLGMIKLYWTKRRQQSKQLEQTDNFAVNNADGDDGGDGGGWCR</sequence>
<keyword evidence="3" id="KW-1185">Reference proteome</keyword>
<dbReference type="AlphaFoldDB" id="A0A0V1I566"/>
<gene>
    <name evidence="2" type="ORF">T11_8214</name>
</gene>
<dbReference type="Proteomes" id="UP000055024">
    <property type="component" value="Unassembled WGS sequence"/>
</dbReference>
<feature type="region of interest" description="Disordered" evidence="1">
    <location>
        <begin position="20"/>
        <end position="45"/>
    </location>
</feature>
<name>A0A0V1I566_9BILA</name>
<accession>A0A0V1I566</accession>
<comment type="caution">
    <text evidence="2">The sequence shown here is derived from an EMBL/GenBank/DDBJ whole genome shotgun (WGS) entry which is preliminary data.</text>
</comment>
<evidence type="ECO:0000313" key="3">
    <source>
        <dbReference type="Proteomes" id="UP000055024"/>
    </source>
</evidence>